<protein>
    <submittedName>
        <fullName evidence="2">Uncharacterized protein</fullName>
    </submittedName>
</protein>
<proteinExistence type="predicted"/>
<dbReference type="Proteomes" id="UP001187192">
    <property type="component" value="Unassembled WGS sequence"/>
</dbReference>
<keyword evidence="3" id="KW-1185">Reference proteome</keyword>
<organism evidence="2 3">
    <name type="scientific">Ficus carica</name>
    <name type="common">Common fig</name>
    <dbReference type="NCBI Taxonomy" id="3494"/>
    <lineage>
        <taxon>Eukaryota</taxon>
        <taxon>Viridiplantae</taxon>
        <taxon>Streptophyta</taxon>
        <taxon>Embryophyta</taxon>
        <taxon>Tracheophyta</taxon>
        <taxon>Spermatophyta</taxon>
        <taxon>Magnoliopsida</taxon>
        <taxon>eudicotyledons</taxon>
        <taxon>Gunneridae</taxon>
        <taxon>Pentapetalae</taxon>
        <taxon>rosids</taxon>
        <taxon>fabids</taxon>
        <taxon>Rosales</taxon>
        <taxon>Moraceae</taxon>
        <taxon>Ficeae</taxon>
        <taxon>Ficus</taxon>
    </lineage>
</organism>
<dbReference type="AlphaFoldDB" id="A0AA87ZNT0"/>
<accession>A0AA87ZNT0</accession>
<evidence type="ECO:0000256" key="1">
    <source>
        <dbReference type="SAM" id="MobiDB-lite"/>
    </source>
</evidence>
<reference evidence="2" key="1">
    <citation type="submission" date="2023-07" db="EMBL/GenBank/DDBJ databases">
        <title>draft genome sequence of fig (Ficus carica).</title>
        <authorList>
            <person name="Takahashi T."/>
            <person name="Nishimura K."/>
        </authorList>
    </citation>
    <scope>NUCLEOTIDE SEQUENCE</scope>
</reference>
<evidence type="ECO:0000313" key="3">
    <source>
        <dbReference type="Proteomes" id="UP001187192"/>
    </source>
</evidence>
<name>A0AA87ZNT0_FICCA</name>
<gene>
    <name evidence="2" type="ORF">TIFTF001_009801</name>
</gene>
<sequence>MVARDDWRCTEAAAAWQHWLELAGARGAVERVASNPAWPEGASTRTETRLVGRVGGTR</sequence>
<evidence type="ECO:0000313" key="2">
    <source>
        <dbReference type="EMBL" id="GMN40574.1"/>
    </source>
</evidence>
<feature type="region of interest" description="Disordered" evidence="1">
    <location>
        <begin position="36"/>
        <end position="58"/>
    </location>
</feature>
<dbReference type="EMBL" id="BTGU01000011">
    <property type="protein sequence ID" value="GMN40574.1"/>
    <property type="molecule type" value="Genomic_DNA"/>
</dbReference>
<comment type="caution">
    <text evidence="2">The sequence shown here is derived from an EMBL/GenBank/DDBJ whole genome shotgun (WGS) entry which is preliminary data.</text>
</comment>